<feature type="disulfide bond" evidence="7">
    <location>
        <begin position="915"/>
        <end position="924"/>
    </location>
</feature>
<dbReference type="PROSITE" id="PS50026">
    <property type="entry name" value="EGF_3"/>
    <property type="match status" value="2"/>
</dbReference>
<dbReference type="Gene3D" id="1.20.1070.10">
    <property type="entry name" value="Rhodopsin 7-helix transmembrane proteins"/>
    <property type="match status" value="1"/>
</dbReference>
<evidence type="ECO:0000256" key="6">
    <source>
        <dbReference type="ARBA" id="ARBA00023157"/>
    </source>
</evidence>
<dbReference type="Pfam" id="PF00057">
    <property type="entry name" value="Ldl_recept_a"/>
    <property type="match status" value="1"/>
</dbReference>
<evidence type="ECO:0000256" key="9">
    <source>
        <dbReference type="SAM" id="Phobius"/>
    </source>
</evidence>
<comment type="subcellular location">
    <subcellularLocation>
        <location evidence="1">Membrane</location>
    </subcellularLocation>
</comment>
<dbReference type="InterPro" id="IPR017452">
    <property type="entry name" value="GPCR_Rhodpsn_7TM"/>
</dbReference>
<evidence type="ECO:0000313" key="15">
    <source>
        <dbReference type="Proteomes" id="UP000663852"/>
    </source>
</evidence>
<dbReference type="InterPro" id="IPR000742">
    <property type="entry name" value="EGF"/>
</dbReference>
<dbReference type="SUPFAM" id="SSF81321">
    <property type="entry name" value="Family A G protein-coupled receptor-like"/>
    <property type="match status" value="1"/>
</dbReference>
<protein>
    <submittedName>
        <fullName evidence="13">Uncharacterized protein</fullName>
    </submittedName>
</protein>
<dbReference type="PRINTS" id="PR00261">
    <property type="entry name" value="LDLRECEPTOR"/>
</dbReference>
<dbReference type="Pfam" id="PF00008">
    <property type="entry name" value="EGF"/>
    <property type="match status" value="1"/>
</dbReference>
<accession>A0A814WAF9</accession>
<feature type="domain" description="G-protein coupled receptors family 1 profile" evidence="11">
    <location>
        <begin position="1251"/>
        <end position="1509"/>
    </location>
</feature>
<keyword evidence="14" id="KW-1185">Reference proteome</keyword>
<evidence type="ECO:0000259" key="10">
    <source>
        <dbReference type="PROSITE" id="PS50026"/>
    </source>
</evidence>
<dbReference type="OrthoDB" id="5855429at2759"/>
<dbReference type="PROSITE" id="PS50068">
    <property type="entry name" value="LDLRA_2"/>
    <property type="match status" value="3"/>
</dbReference>
<keyword evidence="2 7" id="KW-0245">EGF-like domain</keyword>
<dbReference type="InterPro" id="IPR036055">
    <property type="entry name" value="LDL_receptor-like_sf"/>
</dbReference>
<evidence type="ECO:0000256" key="4">
    <source>
        <dbReference type="ARBA" id="ARBA00022989"/>
    </source>
</evidence>
<dbReference type="InterPro" id="IPR051830">
    <property type="entry name" value="NOTCH_homolog"/>
</dbReference>
<evidence type="ECO:0000256" key="8">
    <source>
        <dbReference type="PROSITE-ProRule" id="PRU00124"/>
    </source>
</evidence>
<evidence type="ECO:0000256" key="2">
    <source>
        <dbReference type="ARBA" id="ARBA00022536"/>
    </source>
</evidence>
<organism evidence="13 15">
    <name type="scientific">Adineta ricciae</name>
    <name type="common">Rotifer</name>
    <dbReference type="NCBI Taxonomy" id="249248"/>
    <lineage>
        <taxon>Eukaryota</taxon>
        <taxon>Metazoa</taxon>
        <taxon>Spiralia</taxon>
        <taxon>Gnathifera</taxon>
        <taxon>Rotifera</taxon>
        <taxon>Eurotatoria</taxon>
        <taxon>Bdelloidea</taxon>
        <taxon>Adinetida</taxon>
        <taxon>Adinetidae</taxon>
        <taxon>Adineta</taxon>
    </lineage>
</organism>
<dbReference type="PANTHER" id="PTHR24033">
    <property type="entry name" value="EGF-LIKE DOMAIN-CONTAINING PROTEIN"/>
    <property type="match status" value="1"/>
</dbReference>
<feature type="domain" description="EGF-like" evidence="10">
    <location>
        <begin position="963"/>
        <end position="1003"/>
    </location>
</feature>
<dbReference type="GO" id="GO:0016020">
    <property type="term" value="C:membrane"/>
    <property type="evidence" value="ECO:0007669"/>
    <property type="project" value="UniProtKB-SubCell"/>
</dbReference>
<reference evidence="13" key="1">
    <citation type="submission" date="2021-02" db="EMBL/GenBank/DDBJ databases">
        <authorList>
            <person name="Nowell W R."/>
        </authorList>
    </citation>
    <scope>NUCLEOTIDE SEQUENCE</scope>
</reference>
<dbReference type="CDD" id="cd00112">
    <property type="entry name" value="LDLa"/>
    <property type="match status" value="2"/>
</dbReference>
<feature type="transmembrane region" description="Helical" evidence="9">
    <location>
        <begin position="1458"/>
        <end position="1480"/>
    </location>
</feature>
<evidence type="ECO:0000256" key="5">
    <source>
        <dbReference type="ARBA" id="ARBA00023136"/>
    </source>
</evidence>
<dbReference type="SMART" id="SM00192">
    <property type="entry name" value="LDLa"/>
    <property type="match status" value="6"/>
</dbReference>
<evidence type="ECO:0000313" key="13">
    <source>
        <dbReference type="EMBL" id="CAF1199630.1"/>
    </source>
</evidence>
<feature type="disulfide bond" evidence="7">
    <location>
        <begin position="890"/>
        <end position="900"/>
    </location>
</feature>
<keyword evidence="4 9" id="KW-1133">Transmembrane helix</keyword>
<feature type="disulfide bond" evidence="8">
    <location>
        <begin position="174"/>
        <end position="189"/>
    </location>
</feature>
<feature type="transmembrane region" description="Helical" evidence="9">
    <location>
        <begin position="1306"/>
        <end position="1323"/>
    </location>
</feature>
<dbReference type="Gene3D" id="2.10.25.10">
    <property type="entry name" value="Laminin"/>
    <property type="match status" value="1"/>
</dbReference>
<evidence type="ECO:0000313" key="14">
    <source>
        <dbReference type="Proteomes" id="UP000663828"/>
    </source>
</evidence>
<evidence type="ECO:0000313" key="12">
    <source>
        <dbReference type="EMBL" id="CAF1027874.1"/>
    </source>
</evidence>
<dbReference type="PANTHER" id="PTHR24033:SF232">
    <property type="entry name" value="LAMININ SUBUNIT GAMMA-2-RELATED"/>
    <property type="match status" value="1"/>
</dbReference>
<evidence type="ECO:0000256" key="3">
    <source>
        <dbReference type="ARBA" id="ARBA00022692"/>
    </source>
</evidence>
<feature type="domain" description="EGF-like" evidence="10">
    <location>
        <begin position="886"/>
        <end position="925"/>
    </location>
</feature>
<dbReference type="SUPFAM" id="SSF57424">
    <property type="entry name" value="LDL receptor-like module"/>
    <property type="match status" value="2"/>
</dbReference>
<dbReference type="Gene3D" id="4.10.400.10">
    <property type="entry name" value="Low-density Lipoprotein Receptor"/>
    <property type="match status" value="1"/>
</dbReference>
<dbReference type="CDD" id="cd00054">
    <property type="entry name" value="EGF_CA"/>
    <property type="match status" value="1"/>
</dbReference>
<dbReference type="Proteomes" id="UP000663828">
    <property type="component" value="Unassembled WGS sequence"/>
</dbReference>
<dbReference type="FunFam" id="2.10.25.10:FF:000118">
    <property type="entry name" value="protein delta homolog 2"/>
    <property type="match status" value="1"/>
</dbReference>
<feature type="transmembrane region" description="Helical" evidence="9">
    <location>
        <begin position="1271"/>
        <end position="1294"/>
    </location>
</feature>
<keyword evidence="6 7" id="KW-1015">Disulfide bond</keyword>
<dbReference type="InterPro" id="IPR002172">
    <property type="entry name" value="LDrepeatLR_classA_rpt"/>
</dbReference>
<dbReference type="Proteomes" id="UP000663852">
    <property type="component" value="Unassembled WGS sequence"/>
</dbReference>
<evidence type="ECO:0000256" key="7">
    <source>
        <dbReference type="PROSITE-ProRule" id="PRU00076"/>
    </source>
</evidence>
<feature type="transmembrane region" description="Helical" evidence="9">
    <location>
        <begin position="1486"/>
        <end position="1511"/>
    </location>
</feature>
<comment type="caution">
    <text evidence="13">The sequence shown here is derived from an EMBL/GenBank/DDBJ whole genome shotgun (WGS) entry which is preliminary data.</text>
</comment>
<evidence type="ECO:0000256" key="1">
    <source>
        <dbReference type="ARBA" id="ARBA00004370"/>
    </source>
</evidence>
<dbReference type="EMBL" id="CAJNOJ010000148">
    <property type="protein sequence ID" value="CAF1199630.1"/>
    <property type="molecule type" value="Genomic_DNA"/>
</dbReference>
<dbReference type="PROSITE" id="PS50262">
    <property type="entry name" value="G_PROTEIN_RECEP_F1_2"/>
    <property type="match status" value="1"/>
</dbReference>
<dbReference type="EMBL" id="CAJNOR010000880">
    <property type="protein sequence ID" value="CAF1027874.1"/>
    <property type="molecule type" value="Genomic_DNA"/>
</dbReference>
<keyword evidence="5 9" id="KW-0472">Membrane</keyword>
<dbReference type="SMART" id="SM00181">
    <property type="entry name" value="EGF"/>
    <property type="match status" value="3"/>
</dbReference>
<feature type="transmembrane region" description="Helical" evidence="9">
    <location>
        <begin position="1410"/>
        <end position="1429"/>
    </location>
</feature>
<dbReference type="SUPFAM" id="SSF57196">
    <property type="entry name" value="EGF/Laminin"/>
    <property type="match status" value="1"/>
</dbReference>
<sequence>MKFIQINLDLTEWTGEHSSILQHDCLHVQSSFRIENDPYQILSYCLSEWPSKWNISIPNKSNQKLIFVDLYKLNITSEQLFLWSTPIDIIENYAYYLSHLNDTSLSKEVYYNCTLPRFGRYCQYSFAYLHSSHQSLERMTLDYYKDVDSSLTCYTQFRCISAIPTFCLDWSDICNNIIQCEDGRDEIDCWQLDVNQCEDNEFRCVNGQCIPLIFYSDHALYPDCLDRSDESYPILGEFLELSWVPIFSHEDITCWHEDWSDTLKYTTSCIGGDRFEERQKLMLSERTESMSEICWMALKCYLRLVDPYNFECYSNEKQKIIAESCPDMFYMPPVPVIYGHMYLAYTKKYLVEQEVWTNEPEYICYNERLCGGFHPNRTIVYFNNTVCHLAKDFPPYENSWIEQLIRNTVYTYAYVELYKCNTIQHNSTICNHPMMYRCWNSSKCISKYRLLDGIIDCDFADDEQLTEGKDPCSKGENQTHFYCKETRKCISRRLIGDLICDCSFDLYQMCEEEIQILYTIRTHISFQTTCDGFTDLKPLKIDDRNHTDETDCIQWPCINIYTRCDGLWNCPDGADEVDCHPTSLIDCPVRSHVCISPVTLNLTCLPITKGNNGEIDCVGAIDEPRLCRKEVYSLSEHGFYCTFHGNEVCFSRHSICNGHFQCDGDQDERICNDGSSINLSRLTDICAKELMTYSEMDQFLCNQFKMTRAPKFIYFTLSEKTERSSQSNVNTEVSTEHTKSCHRGLPLQIWIDENKNDLTCLCPPSYYGSQCQYQTDRISLTMQFQSFSDSWQIPFLIVVSLIDEEIIHSYEQFVYIPMKTCQTKFNVYLLYADRPKNQSKKYSIHVDVYEKISLTYRASLFVPIRFLFLPIQRIAVLFNIPSKNYQIKYCQTNECHHGQCLHYFNDEKHRKFCRCDRGWTGHDCSIPHECQCSSDSLYQGRLPNNRSICLCPVNKWGHRCLLRDETCRESSKCQNDGQCISINPIERTFHCLCPQGYFGDRCEIRSNELILSFSNRIPLPETIFVHFIQVKGKNYPPATGVTFKRLPFDRKPTRIFWLRPFHLIFVEIFVNKYYLSYVDHIYNQSIVIHKEIQSSDRCPHIREVFNETFFQLHLIERIKFYHLSCQNFRLNLSCFYDDVHLCICTEFQHQQQANCFEFNHTVKRDCSGKSLCENGGQCLQDNLLCPQTSVCMCPKCFYGSKCQFTSKGFSLSLDAILAYHIQPNLSLKSQPIIVWISLIIVSLLLAFGFIDGSFCLLTFKNKDLLENGCGIYLLCLALTTLFTTVVFSFKFYILLISQMGLVTNRLFLYGQCLIVDYLLQIGLQMNQWLHACIAFERVITVVKGIHFDKKKSKKISKFAVIFLLIFLVNVNLIDPIHRQLIDDDSYGDERTVCVVKYHSKTRLFHRTMSAIHFTVPFLINFHAGILIIFQTAQHRTITKSDTAFQQLLRQQLQKHKHLLISSLLLFILNLPRLIITFAAGCMETPASSWLFLMAYFVSFVPTMLIFTIYVLPARAYKQKFRHTMATLRRTVQRRLHVGDQI</sequence>
<feature type="disulfide bond" evidence="7">
    <location>
        <begin position="993"/>
        <end position="1002"/>
    </location>
</feature>
<dbReference type="PROSITE" id="PS01186">
    <property type="entry name" value="EGF_2"/>
    <property type="match status" value="2"/>
</dbReference>
<feature type="disulfide bond" evidence="8">
    <location>
        <begin position="564"/>
        <end position="579"/>
    </location>
</feature>
<feature type="disulfide bond" evidence="8">
    <location>
        <begin position="552"/>
        <end position="570"/>
    </location>
</feature>
<keyword evidence="3 9" id="KW-0812">Transmembrane</keyword>
<feature type="transmembrane region" description="Helical" evidence="9">
    <location>
        <begin position="1232"/>
        <end position="1259"/>
    </location>
</feature>
<evidence type="ECO:0000259" key="11">
    <source>
        <dbReference type="PROSITE" id="PS50262"/>
    </source>
</evidence>
<gene>
    <name evidence="13" type="ORF">EDS130_LOCUS25288</name>
    <name evidence="12" type="ORF">XAT740_LOCUS14589</name>
</gene>
<comment type="caution">
    <text evidence="7">Lacks conserved residue(s) required for the propagation of feature annotation.</text>
</comment>
<feature type="disulfide bond" evidence="8">
    <location>
        <begin position="197"/>
        <end position="209"/>
    </location>
</feature>
<name>A0A814WAF9_ADIRI</name>
<proteinExistence type="predicted"/>
<dbReference type="PROSITE" id="PS00022">
    <property type="entry name" value="EGF_1"/>
    <property type="match status" value="3"/>
</dbReference>
<feature type="transmembrane region" description="Helical" evidence="9">
    <location>
        <begin position="1355"/>
        <end position="1373"/>
    </location>
</feature>